<reference evidence="1" key="1">
    <citation type="submission" date="2023-04" db="EMBL/GenBank/DDBJ databases">
        <title>Draft Genome sequencing of Naganishia species isolated from polar environments using Oxford Nanopore Technology.</title>
        <authorList>
            <person name="Leo P."/>
            <person name="Venkateswaran K."/>
        </authorList>
    </citation>
    <scope>NUCLEOTIDE SEQUENCE</scope>
    <source>
        <strain evidence="1">MNA-CCFEE 5423</strain>
    </source>
</reference>
<dbReference type="Proteomes" id="UP001227268">
    <property type="component" value="Unassembled WGS sequence"/>
</dbReference>
<name>A0ACC2VNS9_9TREE</name>
<evidence type="ECO:0000313" key="2">
    <source>
        <dbReference type="Proteomes" id="UP001227268"/>
    </source>
</evidence>
<sequence>MQGIPPANAAITPDELTPPSQANLWTQILSEASRADEKIPKRYLILCGEPHHGKKTLLKNIIGDSDSSLAAFPYASTSAYRNTQSSASDKRFGKPLPKSISIGANFLSRNHAAYAANGGSTMMLSAIADGGMNSAANRTRHNDRDDAERSSRLPDTRNKPTPATSRNGIRNTNESRQTQEGPIPGDEPLRLDVLDDPRLKRTEGLVVGYEWIDISEPGENDLVPPLSVFTAPSTDPLILNTLPQAIPEGVLPETGVMIVLDWSKPHTMASTLPRDDLEELLKWLTWVEKWSSQSASKEDEASGHERLKSIIQHYSEPVKLNGTGPGDNTNTEGSTLYSNLAHEVLLPLDEGVLAHNRCGIPIVIVLTRADQIDTIGDQLVSRGLVGSKGYSGRQGADEEDTEGYLKAMSWDERVEWIMQTIRTVALRYGASVIHTTIAKPDTFKMLRSYALNLLYQAPPISPDSETPARKVNTRLATKLAHRFPFKHTANPLDRDTLLIPVGWDTPDKIKILRESFNPRRIGALWDDEVERMTRPGRRLRAGEVIDEDESSLLDLWHMVVPDTKRQQNDNKRKKLVACETEQNFLSRQLEFLMRDPQRDPRKAFRQTLSNHQQSMSTPRPAAALRSATINEDGTMPNKPIGLVGPVASGGLAMPSVERAFANMENGSDDLTSDMDAKFQGLIAGRRTPGSTPAKTPDTNTKT</sequence>
<protein>
    <submittedName>
        <fullName evidence="1">Uncharacterized protein</fullName>
    </submittedName>
</protein>
<evidence type="ECO:0000313" key="1">
    <source>
        <dbReference type="EMBL" id="KAJ9101033.1"/>
    </source>
</evidence>
<proteinExistence type="predicted"/>
<gene>
    <name evidence="1" type="ORF">QFC21_003251</name>
</gene>
<organism evidence="1 2">
    <name type="scientific">Naganishia friedmannii</name>
    <dbReference type="NCBI Taxonomy" id="89922"/>
    <lineage>
        <taxon>Eukaryota</taxon>
        <taxon>Fungi</taxon>
        <taxon>Dikarya</taxon>
        <taxon>Basidiomycota</taxon>
        <taxon>Agaricomycotina</taxon>
        <taxon>Tremellomycetes</taxon>
        <taxon>Filobasidiales</taxon>
        <taxon>Filobasidiaceae</taxon>
        <taxon>Naganishia</taxon>
    </lineage>
</organism>
<keyword evidence="2" id="KW-1185">Reference proteome</keyword>
<dbReference type="EMBL" id="JASBWT010000010">
    <property type="protein sequence ID" value="KAJ9101033.1"/>
    <property type="molecule type" value="Genomic_DNA"/>
</dbReference>
<accession>A0ACC2VNS9</accession>
<comment type="caution">
    <text evidence="1">The sequence shown here is derived from an EMBL/GenBank/DDBJ whole genome shotgun (WGS) entry which is preliminary data.</text>
</comment>